<gene>
    <name evidence="1" type="ORF">TMU3MR103_0632</name>
</gene>
<comment type="caution">
    <text evidence="1">The sequence shown here is derived from an EMBL/GenBank/DDBJ whole genome shotgun (WGS) entry which is preliminary data.</text>
</comment>
<dbReference type="AlphaFoldDB" id="A0A091C2T7"/>
<accession>A0A091C2T7</accession>
<evidence type="ECO:0000313" key="1">
    <source>
        <dbReference type="EMBL" id="KFN92171.1"/>
    </source>
</evidence>
<dbReference type="RefSeq" id="WP_038022517.1">
    <property type="nucleotide sequence ID" value="NZ_JPVT01000058.1"/>
</dbReference>
<organism evidence="1 2">
    <name type="scientific">Tetragenococcus muriaticus 3MR10-3</name>
    <dbReference type="NCBI Taxonomy" id="1302648"/>
    <lineage>
        <taxon>Bacteria</taxon>
        <taxon>Bacillati</taxon>
        <taxon>Bacillota</taxon>
        <taxon>Bacilli</taxon>
        <taxon>Lactobacillales</taxon>
        <taxon>Enterococcaceae</taxon>
        <taxon>Tetragenococcus</taxon>
    </lineage>
</organism>
<dbReference type="PATRIC" id="fig|1302648.3.peg.614"/>
<dbReference type="EMBL" id="JPVT01000058">
    <property type="protein sequence ID" value="KFN92171.1"/>
    <property type="molecule type" value="Genomic_DNA"/>
</dbReference>
<keyword evidence="2" id="KW-1185">Reference proteome</keyword>
<dbReference type="Proteomes" id="UP000029381">
    <property type="component" value="Unassembled WGS sequence"/>
</dbReference>
<reference evidence="1 2" key="1">
    <citation type="submission" date="2014-08" db="EMBL/GenBank/DDBJ databases">
        <title>Genome sequence of Tetragenococcus muriaticus.</title>
        <authorList>
            <person name="Chuea-nongthon C."/>
            <person name="Rodtong S."/>
            <person name="Yongsawatdigul J."/>
            <person name="Steele J.L."/>
            <person name="Liu X.-y."/>
            <person name="Speers J."/>
            <person name="Glasner J.D."/>
            <person name="Neeno-Eckwall E.C."/>
        </authorList>
    </citation>
    <scope>NUCLEOTIDE SEQUENCE [LARGE SCALE GENOMIC DNA]</scope>
    <source>
        <strain evidence="1 2">3MR10-3</strain>
    </source>
</reference>
<evidence type="ECO:0000313" key="2">
    <source>
        <dbReference type="Proteomes" id="UP000029381"/>
    </source>
</evidence>
<proteinExistence type="predicted"/>
<name>A0A091C2T7_9ENTE</name>
<sequence length="98" mass="10926">MLKKEITESPSGATRESWVKREQPISVSLYDQSAQNQLTLGPSGARVKQYDYLGLTSTKTLTADDYRLSDGTKTYRLKGVNNEGRLAQLFLVVLENGE</sequence>
<protein>
    <submittedName>
        <fullName evidence="1">Uncharacterized protein</fullName>
    </submittedName>
</protein>